<feature type="binding site" evidence="7">
    <location>
        <position position="211"/>
    </location>
    <ligand>
        <name>Ca(2+)</name>
        <dbReference type="ChEBI" id="CHEBI:29108"/>
        <label>3</label>
    </ligand>
</feature>
<feature type="binding site" description="in inhibited form" evidence="7">
    <location>
        <position position="110"/>
    </location>
    <ligand>
        <name>Zn(2+)</name>
        <dbReference type="ChEBI" id="CHEBI:29105"/>
        <label>2</label>
        <note>catalytic</note>
    </ligand>
</feature>
<dbReference type="CDD" id="cd04278">
    <property type="entry name" value="ZnMc_MMP"/>
    <property type="match status" value="1"/>
</dbReference>
<keyword evidence="7" id="KW-0106">Calcium</keyword>
<dbReference type="SMART" id="SM00235">
    <property type="entry name" value="ZnMc"/>
    <property type="match status" value="1"/>
</dbReference>
<dbReference type="EMBL" id="CAJNOM010000743">
    <property type="protein sequence ID" value="CAF1554396.1"/>
    <property type="molecule type" value="Genomic_DNA"/>
</dbReference>
<evidence type="ECO:0000256" key="1">
    <source>
        <dbReference type="ARBA" id="ARBA00010370"/>
    </source>
</evidence>
<evidence type="ECO:0000256" key="3">
    <source>
        <dbReference type="ARBA" id="ARBA00022723"/>
    </source>
</evidence>
<dbReference type="AlphaFoldDB" id="A0A815X8S4"/>
<feature type="binding site" evidence="7">
    <location>
        <position position="251"/>
    </location>
    <ligand>
        <name>Zn(2+)</name>
        <dbReference type="ChEBI" id="CHEBI:29105"/>
        <label>2</label>
        <note>catalytic</note>
    </ligand>
</feature>
<dbReference type="PANTHER" id="PTHR10201">
    <property type="entry name" value="MATRIX METALLOPROTEINASE"/>
    <property type="match status" value="1"/>
</dbReference>
<keyword evidence="4" id="KW-0378">Hydrolase</keyword>
<comment type="similarity">
    <text evidence="1">Belongs to the peptidase M10A family.</text>
</comment>
<dbReference type="OrthoDB" id="406838at2759"/>
<accession>A0A815X8S4</accession>
<keyword evidence="8" id="KW-0732">Signal</keyword>
<evidence type="ECO:0000256" key="4">
    <source>
        <dbReference type="ARBA" id="ARBA00022801"/>
    </source>
</evidence>
<keyword evidence="5 7" id="KW-0862">Zinc</keyword>
<protein>
    <recommendedName>
        <fullName evidence="9">Peptidase metallopeptidase domain-containing protein</fullName>
    </recommendedName>
</protein>
<dbReference type="Proteomes" id="UP000663877">
    <property type="component" value="Unassembled WGS sequence"/>
</dbReference>
<feature type="binding site" evidence="7">
    <location>
        <position position="243"/>
    </location>
    <ligand>
        <name>Zn(2+)</name>
        <dbReference type="ChEBI" id="CHEBI:29105"/>
        <label>2</label>
        <note>catalytic</note>
    </ligand>
</feature>
<comment type="cofactor">
    <cofactor evidence="7">
        <name>Ca(2+)</name>
        <dbReference type="ChEBI" id="CHEBI:29108"/>
    </cofactor>
    <text evidence="7">Can bind about 5 Ca(2+) ions per subunit.</text>
</comment>
<dbReference type="InterPro" id="IPR001818">
    <property type="entry name" value="Pept_M10_metallopeptidase"/>
</dbReference>
<dbReference type="InterPro" id="IPR033739">
    <property type="entry name" value="M10A_MMP"/>
</dbReference>
<evidence type="ECO:0000313" key="10">
    <source>
        <dbReference type="EMBL" id="CAF1268027.1"/>
    </source>
</evidence>
<feature type="binding site" evidence="7">
    <location>
        <position position="176"/>
    </location>
    <ligand>
        <name>Ca(2+)</name>
        <dbReference type="ChEBI" id="CHEBI:29108"/>
        <label>2</label>
    </ligand>
</feature>
<dbReference type="GO" id="GO:0008270">
    <property type="term" value="F:zinc ion binding"/>
    <property type="evidence" value="ECO:0007669"/>
    <property type="project" value="InterPro"/>
</dbReference>
<dbReference type="SUPFAM" id="SSF55486">
    <property type="entry name" value="Metalloproteases ('zincins'), catalytic domain"/>
    <property type="match status" value="1"/>
</dbReference>
<gene>
    <name evidence="10" type="ORF">BJG266_LOCUS30502</name>
    <name evidence="11" type="ORF">QVE165_LOCUS47355</name>
</gene>
<keyword evidence="2" id="KW-0645">Protease</keyword>
<dbReference type="InterPro" id="IPR024079">
    <property type="entry name" value="MetalloPept_cat_dom_sf"/>
</dbReference>
<dbReference type="SUPFAM" id="SSF47090">
    <property type="entry name" value="PGBD-like"/>
    <property type="match status" value="1"/>
</dbReference>
<sequence length="286" mass="32375">MKTNALYIFGILLLNLINSRNTLAKPVQNSRSKRFTTSVVKSERDAYGYLAKYGYNPCENESKPNGTNSETFCRQVALKTMLKDFQAQNGLPKTGTLSASVKKLMNTPRCGVRDMPRAFKTAKSWTKTCFTWNLRNGTLPSLGLTKIRQQIRQSFQDWATHSLLTFKEVSENEKADLYLAFTNQNNDSNFDGPGKTLAYASFLTVGEIRFDATEPWTEKYDDDDINLRLVATHQIGHVLGLGHSYGLLSIMNPYYLPMRSEDMLPEDDRHDIQALYGPRFPPSSGE</sequence>
<dbReference type="GO" id="GO:0004222">
    <property type="term" value="F:metalloendopeptidase activity"/>
    <property type="evidence" value="ECO:0007669"/>
    <property type="project" value="InterPro"/>
</dbReference>
<evidence type="ECO:0000256" key="2">
    <source>
        <dbReference type="ARBA" id="ARBA00022670"/>
    </source>
</evidence>
<keyword evidence="3 7" id="KW-0479">Metal-binding</keyword>
<dbReference type="InterPro" id="IPR036365">
    <property type="entry name" value="PGBD-like_sf"/>
</dbReference>
<keyword evidence="6" id="KW-0482">Metalloprotease</keyword>
<feature type="binding site" evidence="7">
    <location>
        <position position="191"/>
    </location>
    <ligand>
        <name>Ca(2+)</name>
        <dbReference type="ChEBI" id="CHEBI:29108"/>
        <label>3</label>
    </ligand>
</feature>
<comment type="cofactor">
    <cofactor evidence="7">
        <name>Zn(2+)</name>
        <dbReference type="ChEBI" id="CHEBI:29105"/>
    </cofactor>
    <text evidence="7">Binds 2 Zn(2+) ions per subunit.</text>
</comment>
<evidence type="ECO:0000256" key="7">
    <source>
        <dbReference type="PIRSR" id="PIRSR621190-2"/>
    </source>
</evidence>
<dbReference type="GO" id="GO:0031012">
    <property type="term" value="C:extracellular matrix"/>
    <property type="evidence" value="ECO:0007669"/>
    <property type="project" value="InterPro"/>
</dbReference>
<feature type="binding site" evidence="7">
    <location>
        <position position="192"/>
    </location>
    <ligand>
        <name>Ca(2+)</name>
        <dbReference type="ChEBI" id="CHEBI:29108"/>
        <label>3</label>
    </ligand>
</feature>
<dbReference type="PRINTS" id="PR00138">
    <property type="entry name" value="MATRIXIN"/>
</dbReference>
<feature type="chain" id="PRO_5035608343" description="Peptidase metallopeptidase domain-containing protein" evidence="8">
    <location>
        <begin position="25"/>
        <end position="286"/>
    </location>
</feature>
<evidence type="ECO:0000256" key="5">
    <source>
        <dbReference type="ARBA" id="ARBA00022833"/>
    </source>
</evidence>
<feature type="binding site" evidence="7">
    <location>
        <position position="214"/>
    </location>
    <ligand>
        <name>Ca(2+)</name>
        <dbReference type="ChEBI" id="CHEBI:29108"/>
        <label>3</label>
    </ligand>
</feature>
<name>A0A815X8S4_9BILA</name>
<evidence type="ECO:0000313" key="11">
    <source>
        <dbReference type="EMBL" id="CAF1554396.1"/>
    </source>
</evidence>
<feature type="signal peptide" evidence="8">
    <location>
        <begin position="1"/>
        <end position="24"/>
    </location>
</feature>
<keyword evidence="12" id="KW-1185">Reference proteome</keyword>
<feature type="domain" description="Peptidase metallopeptidase" evidence="9">
    <location>
        <begin position="121"/>
        <end position="278"/>
    </location>
</feature>
<dbReference type="PANTHER" id="PTHR10201:SF323">
    <property type="entry name" value="MATRIX METALLOPROTEINASE-21"/>
    <property type="match status" value="1"/>
</dbReference>
<evidence type="ECO:0000256" key="6">
    <source>
        <dbReference type="ARBA" id="ARBA00023049"/>
    </source>
</evidence>
<feature type="binding site" evidence="7">
    <location>
        <position position="214"/>
    </location>
    <ligand>
        <name>Ca(2+)</name>
        <dbReference type="ChEBI" id="CHEBI:29108"/>
        <label>1</label>
    </ligand>
</feature>
<dbReference type="Pfam" id="PF00413">
    <property type="entry name" value="Peptidase_M10"/>
    <property type="match status" value="1"/>
</dbReference>
<comment type="caution">
    <text evidence="11">The sequence shown here is derived from an EMBL/GenBank/DDBJ whole genome shotgun (WGS) entry which is preliminary data.</text>
</comment>
<organism evidence="11 12">
    <name type="scientific">Adineta steineri</name>
    <dbReference type="NCBI Taxonomy" id="433720"/>
    <lineage>
        <taxon>Eukaryota</taxon>
        <taxon>Metazoa</taxon>
        <taxon>Spiralia</taxon>
        <taxon>Gnathifera</taxon>
        <taxon>Rotifera</taxon>
        <taxon>Eurotatoria</taxon>
        <taxon>Bdelloidea</taxon>
        <taxon>Adinetida</taxon>
        <taxon>Adinetidae</taxon>
        <taxon>Adineta</taxon>
    </lineage>
</organism>
<evidence type="ECO:0000256" key="8">
    <source>
        <dbReference type="SAM" id="SignalP"/>
    </source>
</evidence>
<reference evidence="11" key="1">
    <citation type="submission" date="2021-02" db="EMBL/GenBank/DDBJ databases">
        <authorList>
            <person name="Nowell W R."/>
        </authorList>
    </citation>
    <scope>NUCLEOTIDE SEQUENCE</scope>
</reference>
<dbReference type="InterPro" id="IPR021190">
    <property type="entry name" value="Pept_M10A"/>
</dbReference>
<feature type="binding site" evidence="7">
    <location>
        <position position="233"/>
    </location>
    <ligand>
        <name>Zn(2+)</name>
        <dbReference type="ChEBI" id="CHEBI:29105"/>
        <label>2</label>
        <note>catalytic</note>
    </ligand>
</feature>
<dbReference type="GO" id="GO:0006508">
    <property type="term" value="P:proteolysis"/>
    <property type="evidence" value="ECO:0007669"/>
    <property type="project" value="UniProtKB-KW"/>
</dbReference>
<dbReference type="InterPro" id="IPR006026">
    <property type="entry name" value="Peptidase_Metallo"/>
</dbReference>
<evidence type="ECO:0000313" key="12">
    <source>
        <dbReference type="Proteomes" id="UP000663832"/>
    </source>
</evidence>
<dbReference type="Proteomes" id="UP000663832">
    <property type="component" value="Unassembled WGS sequence"/>
</dbReference>
<proteinExistence type="inferred from homology"/>
<dbReference type="EMBL" id="CAJNOI010000399">
    <property type="protein sequence ID" value="CAF1268027.1"/>
    <property type="molecule type" value="Genomic_DNA"/>
</dbReference>
<dbReference type="Gene3D" id="3.40.390.10">
    <property type="entry name" value="Collagenase (Catalytic Domain)"/>
    <property type="match status" value="1"/>
</dbReference>
<feature type="binding site" evidence="7">
    <location>
        <position position="237"/>
    </location>
    <ligand>
        <name>Zn(2+)</name>
        <dbReference type="ChEBI" id="CHEBI:29105"/>
        <label>2</label>
        <note>catalytic</note>
    </ligand>
</feature>
<evidence type="ECO:0000259" key="9">
    <source>
        <dbReference type="SMART" id="SM00235"/>
    </source>
</evidence>